<protein>
    <submittedName>
        <fullName evidence="12">Putative glutamate receptor</fullName>
    </submittedName>
</protein>
<evidence type="ECO:0000256" key="2">
    <source>
        <dbReference type="ARBA" id="ARBA00008685"/>
    </source>
</evidence>
<comment type="subcellular location">
    <subcellularLocation>
        <location evidence="1">Cell membrane</location>
        <topology evidence="1">Multi-pass membrane protein</topology>
    </subcellularLocation>
</comment>
<keyword evidence="6 9" id="KW-0472">Membrane</keyword>
<evidence type="ECO:0000256" key="7">
    <source>
        <dbReference type="ARBA" id="ARBA00023170"/>
    </source>
</evidence>
<feature type="transmembrane region" description="Helical" evidence="9">
    <location>
        <begin position="871"/>
        <end position="891"/>
    </location>
</feature>
<evidence type="ECO:0000259" key="11">
    <source>
        <dbReference type="Pfam" id="PF00060"/>
    </source>
</evidence>
<evidence type="ECO:0000256" key="6">
    <source>
        <dbReference type="ARBA" id="ARBA00023136"/>
    </source>
</evidence>
<dbReference type="InterPro" id="IPR001320">
    <property type="entry name" value="Iontro_rcpt_C"/>
</dbReference>
<keyword evidence="13" id="KW-1185">Reference proteome</keyword>
<evidence type="ECO:0000313" key="12">
    <source>
        <dbReference type="EMBL" id="KYQ48340.1"/>
    </source>
</evidence>
<keyword evidence="8" id="KW-0325">Glycoprotein</keyword>
<gene>
    <name evidence="12" type="ORF">ALC60_12668</name>
</gene>
<dbReference type="InterPro" id="IPR052192">
    <property type="entry name" value="Insect_Ionotropic_Sensory_Rcpt"/>
</dbReference>
<comment type="similarity">
    <text evidence="2">Belongs to the glutamate-gated ion channel (TC 1.A.10.1) family.</text>
</comment>
<dbReference type="AlphaFoldDB" id="A0A151WKJ6"/>
<dbReference type="GO" id="GO:0050906">
    <property type="term" value="P:detection of stimulus involved in sensory perception"/>
    <property type="evidence" value="ECO:0007669"/>
    <property type="project" value="UniProtKB-ARBA"/>
</dbReference>
<evidence type="ECO:0000256" key="4">
    <source>
        <dbReference type="ARBA" id="ARBA00022692"/>
    </source>
</evidence>
<feature type="transmembrane region" description="Helical" evidence="9">
    <location>
        <begin position="657"/>
        <end position="677"/>
    </location>
</feature>
<dbReference type="EMBL" id="KQ983012">
    <property type="protein sequence ID" value="KYQ48340.1"/>
    <property type="molecule type" value="Genomic_DNA"/>
</dbReference>
<dbReference type="GO" id="GO:0015276">
    <property type="term" value="F:ligand-gated monoatomic ion channel activity"/>
    <property type="evidence" value="ECO:0007669"/>
    <property type="project" value="InterPro"/>
</dbReference>
<feature type="transmembrane region" description="Helical" evidence="9">
    <location>
        <begin position="603"/>
        <end position="624"/>
    </location>
</feature>
<evidence type="ECO:0000256" key="8">
    <source>
        <dbReference type="ARBA" id="ARBA00023180"/>
    </source>
</evidence>
<keyword evidence="3" id="KW-1003">Cell membrane</keyword>
<feature type="chain" id="PRO_5007591264" evidence="10">
    <location>
        <begin position="22"/>
        <end position="901"/>
    </location>
</feature>
<name>A0A151WKJ6_9HYME</name>
<keyword evidence="10" id="KW-0732">Signal</keyword>
<reference evidence="12 13" key="1">
    <citation type="submission" date="2015-09" db="EMBL/GenBank/DDBJ databases">
        <title>Trachymyrmex zeteki WGS genome.</title>
        <authorList>
            <person name="Nygaard S."/>
            <person name="Hu H."/>
            <person name="Boomsma J."/>
            <person name="Zhang G."/>
        </authorList>
    </citation>
    <scope>NUCLEOTIDE SEQUENCE [LARGE SCALE GENOMIC DNA]</scope>
    <source>
        <strain evidence="12">Tzet28-1</strain>
        <tissue evidence="12">Whole body</tissue>
    </source>
</reference>
<organism evidence="12 13">
    <name type="scientific">Mycetomoellerius zeteki</name>
    <dbReference type="NCBI Taxonomy" id="64791"/>
    <lineage>
        <taxon>Eukaryota</taxon>
        <taxon>Metazoa</taxon>
        <taxon>Ecdysozoa</taxon>
        <taxon>Arthropoda</taxon>
        <taxon>Hexapoda</taxon>
        <taxon>Insecta</taxon>
        <taxon>Pterygota</taxon>
        <taxon>Neoptera</taxon>
        <taxon>Endopterygota</taxon>
        <taxon>Hymenoptera</taxon>
        <taxon>Apocrita</taxon>
        <taxon>Aculeata</taxon>
        <taxon>Formicoidea</taxon>
        <taxon>Formicidae</taxon>
        <taxon>Myrmicinae</taxon>
        <taxon>Mycetomoellerius</taxon>
    </lineage>
</organism>
<feature type="transmembrane region" description="Helical" evidence="9">
    <location>
        <begin position="260"/>
        <end position="278"/>
    </location>
</feature>
<dbReference type="SUPFAM" id="SSF53850">
    <property type="entry name" value="Periplasmic binding protein-like II"/>
    <property type="match status" value="2"/>
</dbReference>
<keyword evidence="7 12" id="KW-0675">Receptor</keyword>
<feature type="transmembrane region" description="Helical" evidence="9">
    <location>
        <begin position="186"/>
        <end position="206"/>
    </location>
</feature>
<dbReference type="Gene3D" id="1.10.287.70">
    <property type="match status" value="2"/>
</dbReference>
<keyword evidence="4 9" id="KW-0812">Transmembrane</keyword>
<evidence type="ECO:0000256" key="3">
    <source>
        <dbReference type="ARBA" id="ARBA00022475"/>
    </source>
</evidence>
<sequence>MATRFVLMVTILQLAIWDCYAVSGIIWHKQQQEFVHLFSIPQFAALQKENLIKRQAVIEKLNMNGEVVKAVYYEEMNMVMFNDNDTTINGIFGQLWYLLEDYLNFTFIPIRTADRTFGELLENGSHNGLLGMLERNEAQVIMRSTFYLTRMNVVDYIMPTWKSTYYVYVHPKWLYDNTWVFTLFSWQTWLNTVFLFIILSCVGYFLQKVSMSKSKHKREGSVGFSLGDHFFYSFTIMSARGYIPNAFYNKFKILTLSKTIFAWLILLAFSSHLIYRMTYREQMLSFQDVESLFNNTKYILLVYRGSFLTSFLNFTYGSLVDEYSSARINIIDIAEDMYYQICSNVTKYALFDCDDRFMALSRKCQLRATGRANATWITIAFQKNYRYRKNFDYAIIKFREVGLIDNLRDNWFNIRLEDTDQEIFNPIDFHQVYLIFLILYCGILISFVILILENIILQPVKANVNSLGMPEKDRSFKNGLLGIIFCNETMAIPKLETFTSRLVATEFSVPFWTNRIQLYIHPEVVYDDEWMIKIFSWKIWCTILIMCILLSLCTFLTQSILIQKKNKRKNVSFSEHIFYNFGNLCNQGYIPEYLNGKSRILEVSLGLFCSMICTSFGAVLFIFLSKSGFVPPFDKFESLVYNTKFSVVTLKDSIGEILFKVHILSIIYSIDILYNSYIPLYLDGKSRILEVSLGLFCSIIYMSFGAVLFIHLSKSVFVPPFDSFTTLVTNTKYNVIGLKGSTAEAIFKINEDPFLQAKKTERLKLTSTFEDMHKIACFSKKEKYVIFQTEAMYKVTGNIMCHLTNVGEPYAKTWIASGIVKNFKYKRSIDLGILKLMEIGLLNVLKKRWLENDLKYYAEDETPKPIELHQVSLIIAVMCCGTIIALIIFIIEKIVFAYKLR</sequence>
<dbReference type="Gene3D" id="3.40.190.10">
    <property type="entry name" value="Periplasmic binding protein-like II"/>
    <property type="match status" value="3"/>
</dbReference>
<evidence type="ECO:0000313" key="13">
    <source>
        <dbReference type="Proteomes" id="UP000075809"/>
    </source>
</evidence>
<feature type="domain" description="Ionotropic glutamate receptor C-terminal" evidence="11">
    <location>
        <begin position="536"/>
        <end position="782"/>
    </location>
</feature>
<evidence type="ECO:0000256" key="9">
    <source>
        <dbReference type="SAM" id="Phobius"/>
    </source>
</evidence>
<evidence type="ECO:0000256" key="5">
    <source>
        <dbReference type="ARBA" id="ARBA00022989"/>
    </source>
</evidence>
<feature type="transmembrane region" description="Helical" evidence="9">
    <location>
        <begin position="432"/>
        <end position="452"/>
    </location>
</feature>
<evidence type="ECO:0000256" key="1">
    <source>
        <dbReference type="ARBA" id="ARBA00004651"/>
    </source>
</evidence>
<dbReference type="PANTHER" id="PTHR42643">
    <property type="entry name" value="IONOTROPIC RECEPTOR 20A-RELATED"/>
    <property type="match status" value="1"/>
</dbReference>
<feature type="transmembrane region" description="Helical" evidence="9">
    <location>
        <begin position="689"/>
        <end position="712"/>
    </location>
</feature>
<dbReference type="GO" id="GO:0005886">
    <property type="term" value="C:plasma membrane"/>
    <property type="evidence" value="ECO:0007669"/>
    <property type="project" value="UniProtKB-SubCell"/>
</dbReference>
<dbReference type="Pfam" id="PF00060">
    <property type="entry name" value="Lig_chan"/>
    <property type="match status" value="2"/>
</dbReference>
<feature type="signal peptide" evidence="10">
    <location>
        <begin position="1"/>
        <end position="21"/>
    </location>
</feature>
<feature type="domain" description="Ionotropic glutamate receptor C-terminal" evidence="11">
    <location>
        <begin position="185"/>
        <end position="443"/>
    </location>
</feature>
<dbReference type="Proteomes" id="UP000075809">
    <property type="component" value="Unassembled WGS sequence"/>
</dbReference>
<proteinExistence type="inferred from homology"/>
<keyword evidence="5 9" id="KW-1133">Transmembrane helix</keyword>
<feature type="transmembrane region" description="Helical" evidence="9">
    <location>
        <begin position="537"/>
        <end position="562"/>
    </location>
</feature>
<dbReference type="PANTHER" id="PTHR42643:SF24">
    <property type="entry name" value="IONOTROPIC RECEPTOR 60A"/>
    <property type="match status" value="1"/>
</dbReference>
<evidence type="ECO:0000256" key="10">
    <source>
        <dbReference type="SAM" id="SignalP"/>
    </source>
</evidence>
<dbReference type="STRING" id="64791.A0A151WKJ6"/>
<accession>A0A151WKJ6</accession>